<keyword evidence="5 14" id="KW-0547">Nucleotide-binding</keyword>
<keyword evidence="11 15" id="KW-0472">Membrane</keyword>
<dbReference type="Gene3D" id="3.40.50.300">
    <property type="entry name" value="P-loop containing nucleotide triphosphate hydrolases"/>
    <property type="match status" value="1"/>
</dbReference>
<dbReference type="Pfam" id="PF08740">
    <property type="entry name" value="BCS1_N"/>
    <property type="match status" value="1"/>
</dbReference>
<dbReference type="PROSITE" id="PS00674">
    <property type="entry name" value="AAA"/>
    <property type="match status" value="1"/>
</dbReference>
<dbReference type="SUPFAM" id="SSF52540">
    <property type="entry name" value="P-loop containing nucleoside triphosphate hydrolases"/>
    <property type="match status" value="1"/>
</dbReference>
<gene>
    <name evidence="18" type="primary">RvY_02502-1</name>
    <name evidence="18" type="synonym">RvY_02502.1</name>
    <name evidence="18" type="ORF">RvY_02502</name>
</gene>
<keyword evidence="8 14" id="KW-0067">ATP-binding</keyword>
<evidence type="ECO:0000256" key="5">
    <source>
        <dbReference type="ARBA" id="ARBA00022741"/>
    </source>
</evidence>
<dbReference type="InterPro" id="IPR027417">
    <property type="entry name" value="P-loop_NTPase"/>
</dbReference>
<dbReference type="InterPro" id="IPR003959">
    <property type="entry name" value="ATPase_AAA_core"/>
</dbReference>
<dbReference type="Pfam" id="PF00004">
    <property type="entry name" value="AAA"/>
    <property type="match status" value="1"/>
</dbReference>
<dbReference type="Pfam" id="PF25426">
    <property type="entry name" value="AAA_lid_BCS1"/>
    <property type="match status" value="1"/>
</dbReference>
<evidence type="ECO:0000256" key="9">
    <source>
        <dbReference type="ARBA" id="ARBA00022989"/>
    </source>
</evidence>
<evidence type="ECO:0000313" key="18">
    <source>
        <dbReference type="EMBL" id="GAU90022.1"/>
    </source>
</evidence>
<evidence type="ECO:0000256" key="13">
    <source>
        <dbReference type="ARBA" id="ARBA00048778"/>
    </source>
</evidence>
<dbReference type="CDD" id="cd19510">
    <property type="entry name" value="RecA-like_BCS1"/>
    <property type="match status" value="1"/>
</dbReference>
<feature type="transmembrane region" description="Helical" evidence="15">
    <location>
        <begin position="57"/>
        <end position="78"/>
    </location>
</feature>
<feature type="domain" description="BCS1 N-terminal" evidence="17">
    <location>
        <begin position="65"/>
        <end position="235"/>
    </location>
</feature>
<comment type="caution">
    <text evidence="18">The sequence shown here is derived from an EMBL/GenBank/DDBJ whole genome shotgun (WGS) entry which is preliminary data.</text>
</comment>
<sequence>MSARSIFLDLLSFVANDAFVAVRIGIVLVGILIAVCQKLMWNISVWDYTQVFLDNPYFGATFSIVGVGACLAALQQIWSLGQHFYSSYMTCSLEIPSSDESFQWVLQWIYARRLQNPLHLSVETINQQWNSGGKKNNSRFEFVPSAGTHHFVHKGKWIQVSRTKSQSDNGFTLRPLETLTLRTNGRDTSVYREILEEASAYVHAKNEGKTTIYSAMNACWTSMATPLHKRPVESVVLDDGVAERVLRDLEHFVEHADWYVNRGIPYRRGYLLYGPPGTGKTSFIMALAGYFSLNICILNLSERWLTDDIFATLLSTAPQNSLFLLEDADAAFVSREGVTSHDVKIARPGENNKNVAFDGMSRLTFSGFLNAIDGAASSEGRILFLTTNYVDRLDPALLRPGRIDLSQHVGYATEYQLKKIFMRFYPEEPEATAELFASLVMDTAANVTLAQIQGLFLEHKYDAREVFKDLSVLSKSLV</sequence>
<dbReference type="SMART" id="SM01024">
    <property type="entry name" value="BCS1_N"/>
    <property type="match status" value="1"/>
</dbReference>
<dbReference type="EMBL" id="BDGG01000001">
    <property type="protein sequence ID" value="GAU90022.1"/>
    <property type="molecule type" value="Genomic_DNA"/>
</dbReference>
<evidence type="ECO:0000256" key="7">
    <source>
        <dbReference type="ARBA" id="ARBA00022801"/>
    </source>
</evidence>
<keyword evidence="7" id="KW-0378">Hydrolase</keyword>
<keyword evidence="6" id="KW-0999">Mitochondrion inner membrane</keyword>
<name>A0A1D1UQQ8_RAMVA</name>
<dbReference type="SMART" id="SM00382">
    <property type="entry name" value="AAA"/>
    <property type="match status" value="1"/>
</dbReference>
<dbReference type="InterPro" id="IPR003960">
    <property type="entry name" value="ATPase_AAA_CS"/>
</dbReference>
<dbReference type="GO" id="GO:0016887">
    <property type="term" value="F:ATP hydrolysis activity"/>
    <property type="evidence" value="ECO:0007669"/>
    <property type="project" value="InterPro"/>
</dbReference>
<dbReference type="PANTHER" id="PTHR23070">
    <property type="entry name" value="BCS1 AAA-TYPE ATPASE"/>
    <property type="match status" value="1"/>
</dbReference>
<evidence type="ECO:0000256" key="3">
    <source>
        <dbReference type="ARBA" id="ARBA00016942"/>
    </source>
</evidence>
<dbReference type="OrthoDB" id="10251412at2759"/>
<organism evidence="18 19">
    <name type="scientific">Ramazzottius varieornatus</name>
    <name type="common">Water bear</name>
    <name type="synonym">Tardigrade</name>
    <dbReference type="NCBI Taxonomy" id="947166"/>
    <lineage>
        <taxon>Eukaryota</taxon>
        <taxon>Metazoa</taxon>
        <taxon>Ecdysozoa</taxon>
        <taxon>Tardigrada</taxon>
        <taxon>Eutardigrada</taxon>
        <taxon>Parachela</taxon>
        <taxon>Hypsibioidea</taxon>
        <taxon>Ramazzottiidae</taxon>
        <taxon>Ramazzottius</taxon>
    </lineage>
</organism>
<dbReference type="GO" id="GO:0005524">
    <property type="term" value="F:ATP binding"/>
    <property type="evidence" value="ECO:0007669"/>
    <property type="project" value="UniProtKB-KW"/>
</dbReference>
<evidence type="ECO:0000259" key="17">
    <source>
        <dbReference type="SMART" id="SM01024"/>
    </source>
</evidence>
<comment type="catalytic activity">
    <reaction evidence="13">
        <text>ATP + H2O = ADP + phosphate + H(+)</text>
        <dbReference type="Rhea" id="RHEA:13065"/>
        <dbReference type="ChEBI" id="CHEBI:15377"/>
        <dbReference type="ChEBI" id="CHEBI:15378"/>
        <dbReference type="ChEBI" id="CHEBI:30616"/>
        <dbReference type="ChEBI" id="CHEBI:43474"/>
        <dbReference type="ChEBI" id="CHEBI:456216"/>
    </reaction>
    <physiologicalReaction direction="left-to-right" evidence="13">
        <dbReference type="Rhea" id="RHEA:13066"/>
    </physiologicalReaction>
</comment>
<keyword evidence="10" id="KW-0496">Mitochondrion</keyword>
<reference evidence="18 19" key="1">
    <citation type="journal article" date="2016" name="Nat. Commun.">
        <title>Extremotolerant tardigrade genome and improved radiotolerance of human cultured cells by tardigrade-unique protein.</title>
        <authorList>
            <person name="Hashimoto T."/>
            <person name="Horikawa D.D."/>
            <person name="Saito Y."/>
            <person name="Kuwahara H."/>
            <person name="Kozuka-Hata H."/>
            <person name="Shin-I T."/>
            <person name="Minakuchi Y."/>
            <person name="Ohishi K."/>
            <person name="Motoyama A."/>
            <person name="Aizu T."/>
            <person name="Enomoto A."/>
            <person name="Kondo K."/>
            <person name="Tanaka S."/>
            <person name="Hara Y."/>
            <person name="Koshikawa S."/>
            <person name="Sagara H."/>
            <person name="Miura T."/>
            <person name="Yokobori S."/>
            <person name="Miyagawa K."/>
            <person name="Suzuki Y."/>
            <person name="Kubo T."/>
            <person name="Oyama M."/>
            <person name="Kohara Y."/>
            <person name="Fujiyama A."/>
            <person name="Arakawa K."/>
            <person name="Katayama T."/>
            <person name="Toyoda A."/>
            <person name="Kunieda T."/>
        </authorList>
    </citation>
    <scope>NUCLEOTIDE SEQUENCE [LARGE SCALE GENOMIC DNA]</scope>
    <source>
        <strain evidence="18 19">YOKOZUNA-1</strain>
    </source>
</reference>
<evidence type="ECO:0000256" key="14">
    <source>
        <dbReference type="RuleBase" id="RU003651"/>
    </source>
</evidence>
<dbReference type="GO" id="GO:0005743">
    <property type="term" value="C:mitochondrial inner membrane"/>
    <property type="evidence" value="ECO:0007669"/>
    <property type="project" value="UniProtKB-SubCell"/>
</dbReference>
<evidence type="ECO:0000256" key="6">
    <source>
        <dbReference type="ARBA" id="ARBA00022792"/>
    </source>
</evidence>
<evidence type="ECO:0000256" key="1">
    <source>
        <dbReference type="ARBA" id="ARBA00004434"/>
    </source>
</evidence>
<dbReference type="InterPro" id="IPR014851">
    <property type="entry name" value="BCS1_N"/>
</dbReference>
<evidence type="ECO:0000256" key="4">
    <source>
        <dbReference type="ARBA" id="ARBA00022692"/>
    </source>
</evidence>
<evidence type="ECO:0000256" key="2">
    <source>
        <dbReference type="ARBA" id="ARBA00007448"/>
    </source>
</evidence>
<dbReference type="Proteomes" id="UP000186922">
    <property type="component" value="Unassembled WGS sequence"/>
</dbReference>
<evidence type="ECO:0000259" key="16">
    <source>
        <dbReference type="SMART" id="SM00382"/>
    </source>
</evidence>
<feature type="transmembrane region" description="Helical" evidence="15">
    <location>
        <begin position="18"/>
        <end position="36"/>
    </location>
</feature>
<comment type="subcellular location">
    <subcellularLocation>
        <location evidence="1">Mitochondrion inner membrane</location>
        <topology evidence="1">Single-pass membrane protein</topology>
    </subcellularLocation>
</comment>
<proteinExistence type="inferred from homology"/>
<keyword evidence="4 15" id="KW-0812">Transmembrane</keyword>
<evidence type="ECO:0000256" key="8">
    <source>
        <dbReference type="ARBA" id="ARBA00022840"/>
    </source>
</evidence>
<feature type="domain" description="AAA+ ATPase" evidence="16">
    <location>
        <begin position="266"/>
        <end position="413"/>
    </location>
</feature>
<dbReference type="InterPro" id="IPR003593">
    <property type="entry name" value="AAA+_ATPase"/>
</dbReference>
<keyword evidence="19" id="KW-1185">Reference proteome</keyword>
<accession>A0A1D1UQQ8</accession>
<comment type="similarity">
    <text evidence="2">Belongs to the AAA ATPase family. BCS1 subfamily.</text>
</comment>
<evidence type="ECO:0000256" key="11">
    <source>
        <dbReference type="ARBA" id="ARBA00023136"/>
    </source>
</evidence>
<dbReference type="InterPro" id="IPR057495">
    <property type="entry name" value="AAA_lid_BCS1"/>
</dbReference>
<evidence type="ECO:0000256" key="12">
    <source>
        <dbReference type="ARBA" id="ARBA00032816"/>
    </source>
</evidence>
<dbReference type="InterPro" id="IPR050747">
    <property type="entry name" value="Mitochondrial_chaperone_BCS1"/>
</dbReference>
<evidence type="ECO:0000256" key="15">
    <source>
        <dbReference type="SAM" id="Phobius"/>
    </source>
</evidence>
<dbReference type="STRING" id="947166.A0A1D1UQQ8"/>
<protein>
    <recommendedName>
        <fullName evidence="3">Mitochondrial chaperone BCS1</fullName>
    </recommendedName>
    <alternativeName>
        <fullName evidence="12">BCS1-like protein</fullName>
    </alternativeName>
</protein>
<evidence type="ECO:0000256" key="10">
    <source>
        <dbReference type="ARBA" id="ARBA00023128"/>
    </source>
</evidence>
<evidence type="ECO:0000313" key="19">
    <source>
        <dbReference type="Proteomes" id="UP000186922"/>
    </source>
</evidence>
<keyword evidence="9 15" id="KW-1133">Transmembrane helix</keyword>
<dbReference type="AlphaFoldDB" id="A0A1D1UQQ8"/>